<keyword evidence="2" id="KW-1185">Reference proteome</keyword>
<organism evidence="1 2">
    <name type="scientific">Mariprofundus ferrinatatus</name>
    <dbReference type="NCBI Taxonomy" id="1921087"/>
    <lineage>
        <taxon>Bacteria</taxon>
        <taxon>Pseudomonadati</taxon>
        <taxon>Pseudomonadota</taxon>
        <taxon>Candidatius Mariprofundia</taxon>
        <taxon>Mariprofundales</taxon>
        <taxon>Mariprofundaceae</taxon>
        <taxon>Mariprofundus</taxon>
    </lineage>
</organism>
<evidence type="ECO:0000313" key="1">
    <source>
        <dbReference type="EMBL" id="ATX81912.1"/>
    </source>
</evidence>
<accession>A0A2K8L478</accession>
<proteinExistence type="predicted"/>
<evidence type="ECO:0000313" key="2">
    <source>
        <dbReference type="Proteomes" id="UP000231637"/>
    </source>
</evidence>
<sequence>MNPENLSADALTIFNNLPAELQRQAIALCESHSEDEAVYLIALRNMNERERRKFLFRLSRNRWGL</sequence>
<dbReference type="Proteomes" id="UP000231637">
    <property type="component" value="Chromosome"/>
</dbReference>
<dbReference type="RefSeq" id="WP_232726655.1">
    <property type="nucleotide sequence ID" value="NZ_CP018800.1"/>
</dbReference>
<name>A0A2K8L478_9PROT</name>
<reference evidence="1 2" key="1">
    <citation type="submission" date="2016-12" db="EMBL/GenBank/DDBJ databases">
        <title>Isolation and genomic insights into novel planktonic Zetaproteobacteria from stratified waters of the Chesapeake Bay.</title>
        <authorList>
            <person name="McAllister S.M."/>
            <person name="Kato S."/>
            <person name="Chan C.S."/>
            <person name="Chiu B.K."/>
            <person name="Field E.K."/>
        </authorList>
    </citation>
    <scope>NUCLEOTIDE SEQUENCE [LARGE SCALE GENOMIC DNA]</scope>
    <source>
        <strain evidence="1 2">CP-8</strain>
    </source>
</reference>
<protein>
    <submittedName>
        <fullName evidence="1">Uncharacterized protein</fullName>
    </submittedName>
</protein>
<dbReference type="KEGG" id="mfn:Ga0123462_1045"/>
<dbReference type="AlphaFoldDB" id="A0A2K8L478"/>
<gene>
    <name evidence="1" type="ORF">Ga0123462_1045</name>
</gene>
<dbReference type="EMBL" id="CP018800">
    <property type="protein sequence ID" value="ATX81912.1"/>
    <property type="molecule type" value="Genomic_DNA"/>
</dbReference>